<sequence length="33" mass="3850">MVGKRKALPTGREFDSPFSQKKVPHWLFSVLYV</sequence>
<dbReference type="EMBL" id="GBRH01172837">
    <property type="protein sequence ID" value="JAE25059.1"/>
    <property type="molecule type" value="Transcribed_RNA"/>
</dbReference>
<reference evidence="1" key="2">
    <citation type="journal article" date="2015" name="Data Brief">
        <title>Shoot transcriptome of the giant reed, Arundo donax.</title>
        <authorList>
            <person name="Barrero R.A."/>
            <person name="Guerrero F.D."/>
            <person name="Moolhuijzen P."/>
            <person name="Goolsby J.A."/>
            <person name="Tidwell J."/>
            <person name="Bellgard S.E."/>
            <person name="Bellgard M.I."/>
        </authorList>
    </citation>
    <scope>NUCLEOTIDE SEQUENCE</scope>
    <source>
        <tissue evidence="1">Shoot tissue taken approximately 20 cm above the soil surface</tissue>
    </source>
</reference>
<organism evidence="1">
    <name type="scientific">Arundo donax</name>
    <name type="common">Giant reed</name>
    <name type="synonym">Donax arundinaceus</name>
    <dbReference type="NCBI Taxonomy" id="35708"/>
    <lineage>
        <taxon>Eukaryota</taxon>
        <taxon>Viridiplantae</taxon>
        <taxon>Streptophyta</taxon>
        <taxon>Embryophyta</taxon>
        <taxon>Tracheophyta</taxon>
        <taxon>Spermatophyta</taxon>
        <taxon>Magnoliopsida</taxon>
        <taxon>Liliopsida</taxon>
        <taxon>Poales</taxon>
        <taxon>Poaceae</taxon>
        <taxon>PACMAD clade</taxon>
        <taxon>Arundinoideae</taxon>
        <taxon>Arundineae</taxon>
        <taxon>Arundo</taxon>
    </lineage>
</organism>
<accession>A0A0A9GNS1</accession>
<reference evidence="1" key="1">
    <citation type="submission" date="2014-09" db="EMBL/GenBank/DDBJ databases">
        <authorList>
            <person name="Magalhaes I.L.F."/>
            <person name="Oliveira U."/>
            <person name="Santos F.R."/>
            <person name="Vidigal T.H.D.A."/>
            <person name="Brescovit A.D."/>
            <person name="Santos A.J."/>
        </authorList>
    </citation>
    <scope>NUCLEOTIDE SEQUENCE</scope>
    <source>
        <tissue evidence="1">Shoot tissue taken approximately 20 cm above the soil surface</tissue>
    </source>
</reference>
<protein>
    <submittedName>
        <fullName evidence="1">Uncharacterized protein</fullName>
    </submittedName>
</protein>
<proteinExistence type="predicted"/>
<name>A0A0A9GNS1_ARUDO</name>
<dbReference type="AlphaFoldDB" id="A0A0A9GNS1"/>
<evidence type="ECO:0000313" key="1">
    <source>
        <dbReference type="EMBL" id="JAE25059.1"/>
    </source>
</evidence>